<dbReference type="InterPro" id="IPR027443">
    <property type="entry name" value="IPNS-like_sf"/>
</dbReference>
<evidence type="ECO:0000259" key="8">
    <source>
        <dbReference type="PROSITE" id="PS51471"/>
    </source>
</evidence>
<dbReference type="EMBL" id="JAHRHJ020000008">
    <property type="protein sequence ID" value="KAH9305540.1"/>
    <property type="molecule type" value="Genomic_DNA"/>
</dbReference>
<dbReference type="SUPFAM" id="SSF51197">
    <property type="entry name" value="Clavaminate synthase-like"/>
    <property type="match status" value="1"/>
</dbReference>
<feature type="non-terminal residue" evidence="9">
    <location>
        <position position="1"/>
    </location>
</feature>
<reference evidence="9 10" key="1">
    <citation type="journal article" date="2021" name="Nat. Plants">
        <title>The Taxus genome provides insights into paclitaxel biosynthesis.</title>
        <authorList>
            <person name="Xiong X."/>
            <person name="Gou J."/>
            <person name="Liao Q."/>
            <person name="Li Y."/>
            <person name="Zhou Q."/>
            <person name="Bi G."/>
            <person name="Li C."/>
            <person name="Du R."/>
            <person name="Wang X."/>
            <person name="Sun T."/>
            <person name="Guo L."/>
            <person name="Liang H."/>
            <person name="Lu P."/>
            <person name="Wu Y."/>
            <person name="Zhang Z."/>
            <person name="Ro D.K."/>
            <person name="Shang Y."/>
            <person name="Huang S."/>
            <person name="Yan J."/>
        </authorList>
    </citation>
    <scope>NUCLEOTIDE SEQUENCE [LARGE SCALE GENOMIC DNA]</scope>
    <source>
        <strain evidence="9">Ta-2019</strain>
    </source>
</reference>
<keyword evidence="4" id="KW-0223">Dioxygenase</keyword>
<organism evidence="9 10">
    <name type="scientific">Taxus chinensis</name>
    <name type="common">Chinese yew</name>
    <name type="synonym">Taxus wallichiana var. chinensis</name>
    <dbReference type="NCBI Taxonomy" id="29808"/>
    <lineage>
        <taxon>Eukaryota</taxon>
        <taxon>Viridiplantae</taxon>
        <taxon>Streptophyta</taxon>
        <taxon>Embryophyta</taxon>
        <taxon>Tracheophyta</taxon>
        <taxon>Spermatophyta</taxon>
        <taxon>Pinopsida</taxon>
        <taxon>Pinidae</taxon>
        <taxon>Conifers II</taxon>
        <taxon>Cupressales</taxon>
        <taxon>Taxaceae</taxon>
        <taxon>Taxus</taxon>
    </lineage>
</organism>
<dbReference type="InterPro" id="IPR044861">
    <property type="entry name" value="IPNS-like_FE2OG_OXY"/>
</dbReference>
<keyword evidence="3 7" id="KW-0479">Metal-binding</keyword>
<comment type="cofactor">
    <cofactor evidence="1">
        <name>L-ascorbate</name>
        <dbReference type="ChEBI" id="CHEBI:38290"/>
    </cofactor>
</comment>
<name>A0AA38KTY1_TAXCH</name>
<evidence type="ECO:0000256" key="4">
    <source>
        <dbReference type="ARBA" id="ARBA00022964"/>
    </source>
</evidence>
<evidence type="ECO:0000256" key="7">
    <source>
        <dbReference type="RuleBase" id="RU003682"/>
    </source>
</evidence>
<dbReference type="OMA" id="GYKHEEY"/>
<keyword evidence="6 7" id="KW-0408">Iron</keyword>
<evidence type="ECO:0000313" key="10">
    <source>
        <dbReference type="Proteomes" id="UP000824469"/>
    </source>
</evidence>
<dbReference type="InterPro" id="IPR026992">
    <property type="entry name" value="DIOX_N"/>
</dbReference>
<dbReference type="Pfam" id="PF03171">
    <property type="entry name" value="2OG-FeII_Oxy"/>
    <property type="match status" value="1"/>
</dbReference>
<evidence type="ECO:0000256" key="3">
    <source>
        <dbReference type="ARBA" id="ARBA00022723"/>
    </source>
</evidence>
<keyword evidence="10" id="KW-1185">Reference proteome</keyword>
<sequence length="323" mass="36531">MSSVLHGNAVEKLMSNGVNHLEVKQKYIFPPHERPQMSKVSHSHTIPVIDLKDLDGADRKKVVNEIRSACEQDGFFQIVNHGVEESVMKSMMEIAKEFFEMPVEDRACLYSEDPLKKSVRVSTSFNVTKDKVLNWRDYLRHPCHPLEEAVPCWPEKPAAYREVAKKYAKEMRALILRLLAAISEALGQDYDYMNRMFGKHSQVLLVNYYPSCPNPDLTFGIPPHSDPDGITVLMQGDVSGLQVLKDNKWFSVEPIPNAFVVNLADQLQVVSNGRFKSAEHRAVTNTSTARMSIPTFYGPSMDAFIAPAESMVDEDHPALYRGY</sequence>
<feature type="domain" description="Fe2OG dioxygenase" evidence="8">
    <location>
        <begin position="199"/>
        <end position="299"/>
    </location>
</feature>
<accession>A0AA38KTY1</accession>
<dbReference type="InterPro" id="IPR005123">
    <property type="entry name" value="Oxoglu/Fe-dep_dioxygenase_dom"/>
</dbReference>
<keyword evidence="5 7" id="KW-0560">Oxidoreductase</keyword>
<dbReference type="Gene3D" id="2.60.120.330">
    <property type="entry name" value="B-lactam Antibiotic, Isopenicillin N Synthase, Chain"/>
    <property type="match status" value="1"/>
</dbReference>
<evidence type="ECO:0000256" key="6">
    <source>
        <dbReference type="ARBA" id="ARBA00023004"/>
    </source>
</evidence>
<evidence type="ECO:0000313" key="9">
    <source>
        <dbReference type="EMBL" id="KAH9305540.1"/>
    </source>
</evidence>
<dbReference type="AlphaFoldDB" id="A0AA38KTY1"/>
<dbReference type="Pfam" id="PF14226">
    <property type="entry name" value="DIOX_N"/>
    <property type="match status" value="1"/>
</dbReference>
<dbReference type="GO" id="GO:0046872">
    <property type="term" value="F:metal ion binding"/>
    <property type="evidence" value="ECO:0007669"/>
    <property type="project" value="UniProtKB-KW"/>
</dbReference>
<dbReference type="FunFam" id="2.60.120.330:FF:000007">
    <property type="entry name" value="Protein DMR6-like oxygenase 2"/>
    <property type="match status" value="1"/>
</dbReference>
<comment type="caution">
    <text evidence="9">The sequence shown here is derived from an EMBL/GenBank/DDBJ whole genome shotgun (WGS) entry which is preliminary data.</text>
</comment>
<evidence type="ECO:0000256" key="5">
    <source>
        <dbReference type="ARBA" id="ARBA00023002"/>
    </source>
</evidence>
<dbReference type="GO" id="GO:0002229">
    <property type="term" value="P:defense response to oomycetes"/>
    <property type="evidence" value="ECO:0007669"/>
    <property type="project" value="UniProtKB-ARBA"/>
</dbReference>
<evidence type="ECO:0000256" key="1">
    <source>
        <dbReference type="ARBA" id="ARBA00001961"/>
    </source>
</evidence>
<proteinExistence type="inferred from homology"/>
<comment type="similarity">
    <text evidence="2 7">Belongs to the iron/ascorbate-dependent oxidoreductase family.</text>
</comment>
<protein>
    <recommendedName>
        <fullName evidence="8">Fe2OG dioxygenase domain-containing protein</fullName>
    </recommendedName>
</protein>
<dbReference type="InterPro" id="IPR050295">
    <property type="entry name" value="Plant_2OG-oxidoreductases"/>
</dbReference>
<evidence type="ECO:0000256" key="2">
    <source>
        <dbReference type="ARBA" id="ARBA00008056"/>
    </source>
</evidence>
<dbReference type="Proteomes" id="UP000824469">
    <property type="component" value="Unassembled WGS sequence"/>
</dbReference>
<dbReference type="GO" id="GO:0051213">
    <property type="term" value="F:dioxygenase activity"/>
    <property type="evidence" value="ECO:0007669"/>
    <property type="project" value="UniProtKB-KW"/>
</dbReference>
<dbReference type="PANTHER" id="PTHR47991">
    <property type="entry name" value="OXOGLUTARATE/IRON-DEPENDENT DIOXYGENASE"/>
    <property type="match status" value="1"/>
</dbReference>
<dbReference type="PROSITE" id="PS51471">
    <property type="entry name" value="FE2OG_OXY"/>
    <property type="match status" value="1"/>
</dbReference>
<gene>
    <name evidence="9" type="ORF">KI387_009944</name>
</gene>